<dbReference type="EMBL" id="CP088295">
    <property type="protein sequence ID" value="UUY01726.1"/>
    <property type="molecule type" value="Genomic_DNA"/>
</dbReference>
<dbReference type="Proteomes" id="UP001058860">
    <property type="component" value="Chromosome"/>
</dbReference>
<protein>
    <recommendedName>
        <fullName evidence="3">DUF4267 domain-containing protein</fullName>
    </recommendedName>
</protein>
<name>A0ABY5PAP3_9ACTN</name>
<evidence type="ECO:0000313" key="2">
    <source>
        <dbReference type="Proteomes" id="UP001058860"/>
    </source>
</evidence>
<dbReference type="RefSeq" id="WP_353862275.1">
    <property type="nucleotide sequence ID" value="NZ_CP088295.1"/>
</dbReference>
<evidence type="ECO:0000313" key="1">
    <source>
        <dbReference type="EMBL" id="UUY01726.1"/>
    </source>
</evidence>
<evidence type="ECO:0008006" key="3">
    <source>
        <dbReference type="Google" id="ProtNLM"/>
    </source>
</evidence>
<proteinExistence type="predicted"/>
<gene>
    <name evidence="1" type="ORF">LRS13_13435</name>
</gene>
<accession>A0ABY5PAP3</accession>
<reference evidence="2" key="1">
    <citation type="submission" date="2021-11" db="EMBL/GenBank/DDBJ databases">
        <title>Cultivation dependent microbiological survey of springs from the worlds oldest radium mine currently devoted to the extraction of radon-saturated water.</title>
        <authorList>
            <person name="Kapinusova G."/>
            <person name="Smrhova T."/>
            <person name="Strejcek M."/>
            <person name="Suman J."/>
            <person name="Jani K."/>
            <person name="Pajer P."/>
            <person name="Uhlik O."/>
        </authorList>
    </citation>
    <scope>NUCLEOTIDE SEQUENCE [LARGE SCALE GENOMIC DNA]</scope>
    <source>
        <strain evidence="2">J379</strain>
    </source>
</reference>
<sequence length="124" mass="12609">MPRTRQLTVAMLVARVGYAAVLTAAPARWTERWLGPAVHQAPTRVSLRALGVREGLLHVGALAAAVSGRPVRPWLAASMVGDLSDIAATARARQGLPDGSLTATAIVAGGSALLTAAAAASEHA</sequence>
<organism evidence="1 2">
    <name type="scientific">Svornostia abyssi</name>
    <dbReference type="NCBI Taxonomy" id="2898438"/>
    <lineage>
        <taxon>Bacteria</taxon>
        <taxon>Bacillati</taxon>
        <taxon>Actinomycetota</taxon>
        <taxon>Thermoleophilia</taxon>
        <taxon>Solirubrobacterales</taxon>
        <taxon>Baekduiaceae</taxon>
        <taxon>Svornostia</taxon>
    </lineage>
</organism>
<keyword evidence="2" id="KW-1185">Reference proteome</keyword>